<evidence type="ECO:0000313" key="11">
    <source>
        <dbReference type="Proteomes" id="UP000509510"/>
    </source>
</evidence>
<keyword evidence="5" id="KW-0238">DNA-binding</keyword>
<dbReference type="CDD" id="cd12148">
    <property type="entry name" value="fungal_TF_MHR"/>
    <property type="match status" value="1"/>
</dbReference>
<evidence type="ECO:0000259" key="9">
    <source>
        <dbReference type="Pfam" id="PF04082"/>
    </source>
</evidence>
<dbReference type="Pfam" id="PF00172">
    <property type="entry name" value="Zn_clus"/>
    <property type="match status" value="1"/>
</dbReference>
<dbReference type="InterPro" id="IPR036864">
    <property type="entry name" value="Zn2-C6_fun-type_DNA-bd_sf"/>
</dbReference>
<dbReference type="PANTHER" id="PTHR31313">
    <property type="entry name" value="TY1 ENHANCER ACTIVATOR"/>
    <property type="match status" value="1"/>
</dbReference>
<dbReference type="KEGG" id="trg:TRUGW13939_10572"/>
<dbReference type="CDD" id="cd14723">
    <property type="entry name" value="ZIP_Ppr1"/>
    <property type="match status" value="1"/>
</dbReference>
<comment type="subcellular location">
    <subcellularLocation>
        <location evidence="1">Nucleus</location>
    </subcellularLocation>
</comment>
<dbReference type="InterPro" id="IPR051615">
    <property type="entry name" value="Transcr_Regulatory_Elem"/>
</dbReference>
<keyword evidence="11" id="KW-1185">Reference proteome</keyword>
<gene>
    <name evidence="10" type="ORF">TRUGW13939_10572</name>
</gene>
<keyword evidence="4" id="KW-0805">Transcription regulation</keyword>
<keyword evidence="3" id="KW-0862">Zinc</keyword>
<dbReference type="RefSeq" id="XP_035349576.1">
    <property type="nucleotide sequence ID" value="XM_035493683.1"/>
</dbReference>
<dbReference type="CDD" id="cd00067">
    <property type="entry name" value="GAL4"/>
    <property type="match status" value="1"/>
</dbReference>
<dbReference type="OrthoDB" id="2154091at2759"/>
<dbReference type="AlphaFoldDB" id="A0A7H8RAI6"/>
<keyword evidence="2" id="KW-0479">Metal-binding</keyword>
<dbReference type="GO" id="GO:0005634">
    <property type="term" value="C:nucleus"/>
    <property type="evidence" value="ECO:0007669"/>
    <property type="project" value="UniProtKB-SubCell"/>
</dbReference>
<evidence type="ECO:0000259" key="8">
    <source>
        <dbReference type="Pfam" id="PF00172"/>
    </source>
</evidence>
<evidence type="ECO:0000256" key="2">
    <source>
        <dbReference type="ARBA" id="ARBA00022723"/>
    </source>
</evidence>
<dbReference type="Proteomes" id="UP000509510">
    <property type="component" value="Chromosome VI"/>
</dbReference>
<dbReference type="InterPro" id="IPR001138">
    <property type="entry name" value="Zn2Cys6_DnaBD"/>
</dbReference>
<feature type="domain" description="Xylanolytic transcriptional activator regulatory" evidence="9">
    <location>
        <begin position="195"/>
        <end position="288"/>
    </location>
</feature>
<reference evidence="11" key="1">
    <citation type="submission" date="2020-06" db="EMBL/GenBank/DDBJ databases">
        <title>A chromosome-scale genome assembly of Talaromyces rugulosus W13939.</title>
        <authorList>
            <person name="Wang B."/>
            <person name="Guo L."/>
            <person name="Ye K."/>
            <person name="Wang L."/>
        </authorList>
    </citation>
    <scope>NUCLEOTIDE SEQUENCE [LARGE SCALE GENOMIC DNA]</scope>
    <source>
        <strain evidence="11">W13939</strain>
    </source>
</reference>
<evidence type="ECO:0000256" key="5">
    <source>
        <dbReference type="ARBA" id="ARBA00023125"/>
    </source>
</evidence>
<name>A0A7H8RAI6_TALRU</name>
<sequence>MSQTPRKSESQRSEDSSLSLSLSLSDYPLQFKCDGNKPSCTRCLHRQLSCSYTTEGDNRGTAPKSYVRLLQARIELLERILRLHNIDIYDSMAELLLLDNRDISLLSATEQSTSSVDQLCTAFEGILSLDEALNFESESEPRFFGLTSGRLSFMAISNDKDNPHLSRSIQSPNIHNQALARENWGIPEELESHLLDLYFTWEQPWFQVVDEALFYKSKNNYGRFYSPLLLNCILAIASRYSDRIEVRSDPTDANTAGCIFLETAEVLLHVDLKSPTITTLQSLAILGVTYWAGLAQCFRSLLVSFQHALSGLSQILEQILCTLYSPKPAHGNRKRSFFDSCLLTLNTWHYDLSPELKPLRGAISTRFPQAYTLCMTYHTSVLLLAKPYLRDSQDLSQHQIDADSITTKAEDLYKETAKQICSLSEQYRKTWGSFRQSPITATHCTLSAALGLFRTLSQEKEKESVVDAVLKNFETCLKTLQELSVAWTPPRKYYHNLRRMMHDQSTADDQVEINNSDSITELGDDSGQNTDQEANIERERTFSTNEIGFNSLWPTW</sequence>
<feature type="domain" description="Zn(2)-C6 fungal-type" evidence="8">
    <location>
        <begin position="32"/>
        <end position="54"/>
    </location>
</feature>
<organism evidence="10 11">
    <name type="scientific">Talaromyces rugulosus</name>
    <name type="common">Penicillium rugulosum</name>
    <dbReference type="NCBI Taxonomy" id="121627"/>
    <lineage>
        <taxon>Eukaryota</taxon>
        <taxon>Fungi</taxon>
        <taxon>Dikarya</taxon>
        <taxon>Ascomycota</taxon>
        <taxon>Pezizomycotina</taxon>
        <taxon>Eurotiomycetes</taxon>
        <taxon>Eurotiomycetidae</taxon>
        <taxon>Eurotiales</taxon>
        <taxon>Trichocomaceae</taxon>
        <taxon>Talaromyces</taxon>
        <taxon>Talaromyces sect. Islandici</taxon>
    </lineage>
</organism>
<evidence type="ECO:0000256" key="4">
    <source>
        <dbReference type="ARBA" id="ARBA00023015"/>
    </source>
</evidence>
<evidence type="ECO:0000313" key="10">
    <source>
        <dbReference type="EMBL" id="QKX63402.1"/>
    </source>
</evidence>
<dbReference type="Gene3D" id="4.10.240.10">
    <property type="entry name" value="Zn(2)-C6 fungal-type DNA-binding domain"/>
    <property type="match status" value="1"/>
</dbReference>
<keyword evidence="7" id="KW-0539">Nucleus</keyword>
<evidence type="ECO:0000256" key="7">
    <source>
        <dbReference type="ARBA" id="ARBA00023242"/>
    </source>
</evidence>
<dbReference type="EMBL" id="CP055903">
    <property type="protein sequence ID" value="QKX63402.1"/>
    <property type="molecule type" value="Genomic_DNA"/>
</dbReference>
<dbReference type="Pfam" id="PF04082">
    <property type="entry name" value="Fungal_trans"/>
    <property type="match status" value="1"/>
</dbReference>
<evidence type="ECO:0000256" key="6">
    <source>
        <dbReference type="ARBA" id="ARBA00023163"/>
    </source>
</evidence>
<evidence type="ECO:0000256" key="3">
    <source>
        <dbReference type="ARBA" id="ARBA00022833"/>
    </source>
</evidence>
<keyword evidence="6" id="KW-0804">Transcription</keyword>
<dbReference type="InterPro" id="IPR007219">
    <property type="entry name" value="XnlR_reg_dom"/>
</dbReference>
<proteinExistence type="predicted"/>
<dbReference type="GO" id="GO:0008270">
    <property type="term" value="F:zinc ion binding"/>
    <property type="evidence" value="ECO:0007669"/>
    <property type="project" value="InterPro"/>
</dbReference>
<dbReference type="SUPFAM" id="SSF57701">
    <property type="entry name" value="Zn2/Cys6 DNA-binding domain"/>
    <property type="match status" value="1"/>
</dbReference>
<dbReference type="GeneID" id="55998051"/>
<dbReference type="PANTHER" id="PTHR31313:SF83">
    <property type="entry name" value="ZN(II)2CYS6 TRANSCRIPTION FACTOR (EUROFUNG)"/>
    <property type="match status" value="1"/>
</dbReference>
<dbReference type="GO" id="GO:0006351">
    <property type="term" value="P:DNA-templated transcription"/>
    <property type="evidence" value="ECO:0007669"/>
    <property type="project" value="InterPro"/>
</dbReference>
<dbReference type="GO" id="GO:0003677">
    <property type="term" value="F:DNA binding"/>
    <property type="evidence" value="ECO:0007669"/>
    <property type="project" value="UniProtKB-KW"/>
</dbReference>
<dbReference type="GO" id="GO:0000981">
    <property type="term" value="F:DNA-binding transcription factor activity, RNA polymerase II-specific"/>
    <property type="evidence" value="ECO:0007669"/>
    <property type="project" value="InterPro"/>
</dbReference>
<evidence type="ECO:0000256" key="1">
    <source>
        <dbReference type="ARBA" id="ARBA00004123"/>
    </source>
</evidence>
<accession>A0A7H8RAI6</accession>
<protein>
    <submittedName>
        <fullName evidence="10">Uncharacterized protein</fullName>
    </submittedName>
</protein>